<keyword evidence="1" id="KW-0695">RNA-directed DNA polymerase</keyword>
<proteinExistence type="predicted"/>
<keyword evidence="2" id="KW-1185">Reference proteome</keyword>
<evidence type="ECO:0000313" key="2">
    <source>
        <dbReference type="Proteomes" id="UP000299102"/>
    </source>
</evidence>
<dbReference type="Proteomes" id="UP000299102">
    <property type="component" value="Unassembled WGS sequence"/>
</dbReference>
<dbReference type="EMBL" id="BGZK01000488">
    <property type="protein sequence ID" value="GBP46754.1"/>
    <property type="molecule type" value="Genomic_DNA"/>
</dbReference>
<sequence length="435" mass="49555">MTGTTAIRDDLLRVVETTQQATKDAQELPSSQNFENCSGARSRETLFSLDDYVIFDDFNSKKRDYNCISTNKNGRILADLKGALLSDVTAPFTSTHFPDKDRDTPDVLYIALMKDIDLNFCCIEIQCLISDRHPIFTKLRPICDNCPSDYKIITDWKKVSVALEEVDTPTLNKIPNDIESIYDINNAISALISHVTIVVGNSSRKFSVNYDDRKLPAYIRNPIRAENVALRALIPLPQIRPTRAPFNVEEKVRHKVSLEPIEYLDPFTLNEVKALVKYIKTRKAPGRDGVSNKALKCFCEPLLALLVVIFNVYFKNCYFLNLCKEAVVIRIPKLEKPRDLPASYRPISLVNSLGVHLALLADDTSLFLRSDSLNHISPRFRWANDSLTQWCQFFRIEVNLEKSATIYFNYIKNKKAQTISESVATLRMFFDAPIP</sequence>
<name>A0A4C1W9E0_EUMVA</name>
<keyword evidence="1" id="KW-0548">Nucleotidyltransferase</keyword>
<dbReference type="PANTHER" id="PTHR19446">
    <property type="entry name" value="REVERSE TRANSCRIPTASES"/>
    <property type="match status" value="1"/>
</dbReference>
<gene>
    <name evidence="1" type="ORF">EVAR_87008_1</name>
</gene>
<comment type="caution">
    <text evidence="1">The sequence shown here is derived from an EMBL/GenBank/DDBJ whole genome shotgun (WGS) entry which is preliminary data.</text>
</comment>
<evidence type="ECO:0000313" key="1">
    <source>
        <dbReference type="EMBL" id="GBP46754.1"/>
    </source>
</evidence>
<protein>
    <submittedName>
        <fullName evidence="1">RNA-directed DNA polymerase from mobile element jockey</fullName>
    </submittedName>
</protein>
<accession>A0A4C1W9E0</accession>
<keyword evidence="1" id="KW-0808">Transferase</keyword>
<organism evidence="1 2">
    <name type="scientific">Eumeta variegata</name>
    <name type="common">Bagworm moth</name>
    <name type="synonym">Eumeta japonica</name>
    <dbReference type="NCBI Taxonomy" id="151549"/>
    <lineage>
        <taxon>Eukaryota</taxon>
        <taxon>Metazoa</taxon>
        <taxon>Ecdysozoa</taxon>
        <taxon>Arthropoda</taxon>
        <taxon>Hexapoda</taxon>
        <taxon>Insecta</taxon>
        <taxon>Pterygota</taxon>
        <taxon>Neoptera</taxon>
        <taxon>Endopterygota</taxon>
        <taxon>Lepidoptera</taxon>
        <taxon>Glossata</taxon>
        <taxon>Ditrysia</taxon>
        <taxon>Tineoidea</taxon>
        <taxon>Psychidae</taxon>
        <taxon>Oiketicinae</taxon>
        <taxon>Eumeta</taxon>
    </lineage>
</organism>
<reference evidence="1 2" key="1">
    <citation type="journal article" date="2019" name="Commun. Biol.">
        <title>The bagworm genome reveals a unique fibroin gene that provides high tensile strength.</title>
        <authorList>
            <person name="Kono N."/>
            <person name="Nakamura H."/>
            <person name="Ohtoshi R."/>
            <person name="Tomita M."/>
            <person name="Numata K."/>
            <person name="Arakawa K."/>
        </authorList>
    </citation>
    <scope>NUCLEOTIDE SEQUENCE [LARGE SCALE GENOMIC DNA]</scope>
</reference>
<dbReference type="AlphaFoldDB" id="A0A4C1W9E0"/>
<dbReference type="GO" id="GO:0003964">
    <property type="term" value="F:RNA-directed DNA polymerase activity"/>
    <property type="evidence" value="ECO:0007669"/>
    <property type="project" value="UniProtKB-KW"/>
</dbReference>